<dbReference type="InterPro" id="IPR018392">
    <property type="entry name" value="LysM"/>
</dbReference>
<dbReference type="InterPro" id="IPR007055">
    <property type="entry name" value="BON_dom"/>
</dbReference>
<dbReference type="InterPro" id="IPR014004">
    <property type="entry name" value="Transpt-assoc_nodulatn_dom_bac"/>
</dbReference>
<name>A0A2K3UVJ2_9DEIO</name>
<reference evidence="4 5" key="1">
    <citation type="submission" date="2018-01" db="EMBL/GenBank/DDBJ databases">
        <title>Deinococcus koreensis sp. nov., a radiation-resistant bacterium isolated from river water.</title>
        <authorList>
            <person name="Choi A."/>
        </authorList>
    </citation>
    <scope>NUCLEOTIDE SEQUENCE [LARGE SCALE GENOMIC DNA]</scope>
    <source>
        <strain evidence="4 5">SJW1-2</strain>
    </source>
</reference>
<dbReference type="AlphaFoldDB" id="A0A2K3UVJ2"/>
<dbReference type="RefSeq" id="WP_103310367.1">
    <property type="nucleotide sequence ID" value="NZ_PPPD01000001.1"/>
</dbReference>
<evidence type="ECO:0000313" key="4">
    <source>
        <dbReference type="EMBL" id="PNY80546.1"/>
    </source>
</evidence>
<dbReference type="OrthoDB" id="9800780at2"/>
<feature type="domain" description="BON" evidence="2">
    <location>
        <begin position="4"/>
        <end position="73"/>
    </location>
</feature>
<evidence type="ECO:0000313" key="5">
    <source>
        <dbReference type="Proteomes" id="UP000236379"/>
    </source>
</evidence>
<dbReference type="Pfam" id="PF04972">
    <property type="entry name" value="BON"/>
    <property type="match status" value="2"/>
</dbReference>
<dbReference type="Gene3D" id="3.10.350.10">
    <property type="entry name" value="LysM domain"/>
    <property type="match status" value="1"/>
</dbReference>
<dbReference type="PROSITE" id="PS50914">
    <property type="entry name" value="BON"/>
    <property type="match status" value="2"/>
</dbReference>
<dbReference type="SUPFAM" id="SSF54106">
    <property type="entry name" value="LysM domain"/>
    <property type="match status" value="1"/>
</dbReference>
<dbReference type="PANTHER" id="PTHR34606:SF15">
    <property type="entry name" value="BON DOMAIN-CONTAINING PROTEIN"/>
    <property type="match status" value="1"/>
</dbReference>
<feature type="domain" description="BON" evidence="2">
    <location>
        <begin position="129"/>
        <end position="198"/>
    </location>
</feature>
<dbReference type="PROSITE" id="PS51782">
    <property type="entry name" value="LYSM"/>
    <property type="match status" value="1"/>
</dbReference>
<feature type="compositionally biased region" description="Low complexity" evidence="1">
    <location>
        <begin position="78"/>
        <end position="92"/>
    </location>
</feature>
<feature type="domain" description="LysM" evidence="3">
    <location>
        <begin position="214"/>
        <end position="261"/>
    </location>
</feature>
<feature type="compositionally biased region" description="Polar residues" evidence="1">
    <location>
        <begin position="102"/>
        <end position="117"/>
    </location>
</feature>
<gene>
    <name evidence="4" type="ORF">CVO96_03470</name>
</gene>
<dbReference type="InterPro" id="IPR036779">
    <property type="entry name" value="LysM_dom_sf"/>
</dbReference>
<dbReference type="EMBL" id="PPPD01000001">
    <property type="protein sequence ID" value="PNY80546.1"/>
    <property type="molecule type" value="Genomic_DNA"/>
</dbReference>
<sequence length="263" mass="27760">MWPFGKSTAERVNDALWEQPRLKELGLKVSGQGGDVMVSGAVPNERYISLIRVVAEGISGVKNVDTSGVSFQQTTERAASAPAQAAPAAPTPSVDSGPEIQPQRSVSTGNMNASSGGDVSDAEIKELEESSKVAKAVNHAIRSNGELSDDPLDVLQSGKSVILRGVVDNDHELRLLEQTARGVSGVAGVDMSGVRVAQGAKELAREKDQASGDTVYTVKPGDSLSAIAQKYYGDPMQYKKIAHYNNISNPDLIHPGDKLKIPG</sequence>
<dbReference type="Pfam" id="PF01476">
    <property type="entry name" value="LysM"/>
    <property type="match status" value="1"/>
</dbReference>
<organism evidence="4 5">
    <name type="scientific">Deinococcus koreensis</name>
    <dbReference type="NCBI Taxonomy" id="2054903"/>
    <lineage>
        <taxon>Bacteria</taxon>
        <taxon>Thermotogati</taxon>
        <taxon>Deinococcota</taxon>
        <taxon>Deinococci</taxon>
        <taxon>Deinococcales</taxon>
        <taxon>Deinococcaceae</taxon>
        <taxon>Deinococcus</taxon>
    </lineage>
</organism>
<evidence type="ECO:0008006" key="6">
    <source>
        <dbReference type="Google" id="ProtNLM"/>
    </source>
</evidence>
<dbReference type="InterPro" id="IPR051686">
    <property type="entry name" value="Lipoprotein_DolP"/>
</dbReference>
<keyword evidence="5" id="KW-1185">Reference proteome</keyword>
<evidence type="ECO:0000256" key="1">
    <source>
        <dbReference type="SAM" id="MobiDB-lite"/>
    </source>
</evidence>
<proteinExistence type="predicted"/>
<dbReference type="CDD" id="cd00118">
    <property type="entry name" value="LysM"/>
    <property type="match status" value="1"/>
</dbReference>
<dbReference type="SMART" id="SM00749">
    <property type="entry name" value="BON"/>
    <property type="match status" value="2"/>
</dbReference>
<dbReference type="PANTHER" id="PTHR34606">
    <property type="entry name" value="BON DOMAIN-CONTAINING PROTEIN"/>
    <property type="match status" value="1"/>
</dbReference>
<dbReference type="Proteomes" id="UP000236379">
    <property type="component" value="Unassembled WGS sequence"/>
</dbReference>
<protein>
    <recommendedName>
        <fullName evidence="6">Peptidoglycan-binding protein LysM</fullName>
    </recommendedName>
</protein>
<evidence type="ECO:0000259" key="2">
    <source>
        <dbReference type="PROSITE" id="PS50914"/>
    </source>
</evidence>
<comment type="caution">
    <text evidence="4">The sequence shown here is derived from an EMBL/GenBank/DDBJ whole genome shotgun (WGS) entry which is preliminary data.</text>
</comment>
<dbReference type="SMART" id="SM00257">
    <property type="entry name" value="LysM"/>
    <property type="match status" value="1"/>
</dbReference>
<accession>A0A2K3UVJ2</accession>
<feature type="region of interest" description="Disordered" evidence="1">
    <location>
        <begin position="72"/>
        <end position="118"/>
    </location>
</feature>
<evidence type="ECO:0000259" key="3">
    <source>
        <dbReference type="PROSITE" id="PS51782"/>
    </source>
</evidence>